<organism evidence="3 4">
    <name type="scientific">Kribbella antiqua</name>
    <dbReference type="NCBI Taxonomy" id="2512217"/>
    <lineage>
        <taxon>Bacteria</taxon>
        <taxon>Bacillati</taxon>
        <taxon>Actinomycetota</taxon>
        <taxon>Actinomycetes</taxon>
        <taxon>Propionibacteriales</taxon>
        <taxon>Kribbellaceae</taxon>
        <taxon>Kribbella</taxon>
    </lineage>
</organism>
<proteinExistence type="predicted"/>
<comment type="caution">
    <text evidence="3">The sequence shown here is derived from an EMBL/GenBank/DDBJ whole genome shotgun (WGS) entry which is preliminary data.</text>
</comment>
<dbReference type="Pfam" id="PF13683">
    <property type="entry name" value="rve_3"/>
    <property type="match status" value="1"/>
</dbReference>
<dbReference type="SUPFAM" id="SSF53098">
    <property type="entry name" value="Ribonuclease H-like"/>
    <property type="match status" value="1"/>
</dbReference>
<accession>A0A4R2IG29</accession>
<reference evidence="3 4" key="1">
    <citation type="journal article" date="2015" name="Stand. Genomic Sci.">
        <title>Genomic Encyclopedia of Bacterial and Archaeal Type Strains, Phase III: the genomes of soil and plant-associated and newly described type strains.</title>
        <authorList>
            <person name="Whitman W.B."/>
            <person name="Woyke T."/>
            <person name="Klenk H.P."/>
            <person name="Zhou Y."/>
            <person name="Lilburn T.G."/>
            <person name="Beck B.J."/>
            <person name="De Vos P."/>
            <person name="Vandamme P."/>
            <person name="Eisen J.A."/>
            <person name="Garrity G."/>
            <person name="Hugenholtz P."/>
            <person name="Kyrpides N.C."/>
        </authorList>
    </citation>
    <scope>NUCLEOTIDE SEQUENCE [LARGE SCALE GENOMIC DNA]</scope>
    <source>
        <strain evidence="3 4">VKM Ac-2541</strain>
    </source>
</reference>
<keyword evidence="4" id="KW-1185">Reference proteome</keyword>
<dbReference type="InterPro" id="IPR036397">
    <property type="entry name" value="RNaseH_sf"/>
</dbReference>
<dbReference type="Gene3D" id="3.30.420.10">
    <property type="entry name" value="Ribonuclease H-like superfamily/Ribonuclease H"/>
    <property type="match status" value="1"/>
</dbReference>
<sequence length="224" mass="24707">MAAHGVPQRLLSDNGLALNPSRRGLLGQLVVHVMALAAEPITGKPYKPTTQGKNERFHQTLFRYLDKQPLAADLAQLQDQVDAFDHIYNTQRPHQGLPGRVTPLTAWAATAKAEAPRLPRDLPRRSSNRPASRPRTAPAPPDLPDDTIVKKLTSAGMFYLDKVQYLVDGRRGFQQVLVITNGDKDGDTITVTDLEGEILIERTRPAPGTTYVGNGRPRGPRQDR</sequence>
<evidence type="ECO:0000259" key="2">
    <source>
        <dbReference type="PROSITE" id="PS50994"/>
    </source>
</evidence>
<evidence type="ECO:0000256" key="1">
    <source>
        <dbReference type="SAM" id="MobiDB-lite"/>
    </source>
</evidence>
<dbReference type="PROSITE" id="PS50994">
    <property type="entry name" value="INTEGRASE"/>
    <property type="match status" value="1"/>
</dbReference>
<gene>
    <name evidence="3" type="ORF">EV646_112309</name>
</gene>
<feature type="region of interest" description="Disordered" evidence="1">
    <location>
        <begin position="112"/>
        <end position="146"/>
    </location>
</feature>
<evidence type="ECO:0000313" key="4">
    <source>
        <dbReference type="Proteomes" id="UP000295573"/>
    </source>
</evidence>
<dbReference type="InterPro" id="IPR012337">
    <property type="entry name" value="RNaseH-like_sf"/>
</dbReference>
<feature type="compositionally biased region" description="Basic and acidic residues" evidence="1">
    <location>
        <begin position="114"/>
        <end position="124"/>
    </location>
</feature>
<dbReference type="GO" id="GO:0015074">
    <property type="term" value="P:DNA integration"/>
    <property type="evidence" value="ECO:0007669"/>
    <property type="project" value="InterPro"/>
</dbReference>
<dbReference type="AlphaFoldDB" id="A0A4R2IG29"/>
<feature type="region of interest" description="Disordered" evidence="1">
    <location>
        <begin position="205"/>
        <end position="224"/>
    </location>
</feature>
<protein>
    <submittedName>
        <fullName evidence="3">Integrase-like protein</fullName>
    </submittedName>
</protein>
<feature type="domain" description="Integrase catalytic" evidence="2">
    <location>
        <begin position="1"/>
        <end position="111"/>
    </location>
</feature>
<name>A0A4R2IG29_9ACTN</name>
<evidence type="ECO:0000313" key="3">
    <source>
        <dbReference type="EMBL" id="TCO43731.1"/>
    </source>
</evidence>
<dbReference type="Proteomes" id="UP000295573">
    <property type="component" value="Unassembled WGS sequence"/>
</dbReference>
<dbReference type="GO" id="GO:0003676">
    <property type="term" value="F:nucleic acid binding"/>
    <property type="evidence" value="ECO:0007669"/>
    <property type="project" value="InterPro"/>
</dbReference>
<dbReference type="InterPro" id="IPR001584">
    <property type="entry name" value="Integrase_cat-core"/>
</dbReference>
<dbReference type="EMBL" id="SLWR01000012">
    <property type="protein sequence ID" value="TCO43731.1"/>
    <property type="molecule type" value="Genomic_DNA"/>
</dbReference>